<evidence type="ECO:0000313" key="3">
    <source>
        <dbReference type="Proteomes" id="UP000007089"/>
    </source>
</evidence>
<reference evidence="2" key="1">
    <citation type="submission" date="2009-01" db="EMBL/GenBank/DDBJ databases">
        <title>Complete sequence of Anaeromyxobacter dehalogenans 2CP-1.</title>
        <authorList>
            <consortium name="US DOE Joint Genome Institute"/>
            <person name="Lucas S."/>
            <person name="Copeland A."/>
            <person name="Lapidus A."/>
            <person name="Glavina del Rio T."/>
            <person name="Dalin E."/>
            <person name="Tice H."/>
            <person name="Bruce D."/>
            <person name="Goodwin L."/>
            <person name="Pitluck S."/>
            <person name="Saunders E."/>
            <person name="Brettin T."/>
            <person name="Detter J.C."/>
            <person name="Han C."/>
            <person name="Larimer F."/>
            <person name="Land M."/>
            <person name="Hauser L."/>
            <person name="Kyrpides N."/>
            <person name="Ovchinnikova G."/>
            <person name="Beliaev A.S."/>
            <person name="Richardson P."/>
        </authorList>
    </citation>
    <scope>NUCLEOTIDE SEQUENCE</scope>
    <source>
        <strain evidence="2">2CP-1</strain>
    </source>
</reference>
<proteinExistence type="predicted"/>
<organism evidence="2 3">
    <name type="scientific">Anaeromyxobacter dehalogenans (strain ATCC BAA-258 / DSM 21875 / 2CP-1)</name>
    <dbReference type="NCBI Taxonomy" id="455488"/>
    <lineage>
        <taxon>Bacteria</taxon>
        <taxon>Pseudomonadati</taxon>
        <taxon>Myxococcota</taxon>
        <taxon>Myxococcia</taxon>
        <taxon>Myxococcales</taxon>
        <taxon>Cystobacterineae</taxon>
        <taxon>Anaeromyxobacteraceae</taxon>
        <taxon>Anaeromyxobacter</taxon>
    </lineage>
</organism>
<keyword evidence="3" id="KW-1185">Reference proteome</keyword>
<dbReference type="Proteomes" id="UP000007089">
    <property type="component" value="Chromosome"/>
</dbReference>
<dbReference type="PANTHER" id="PTHR13136">
    <property type="entry name" value="TESTIS DEVELOPMENT PROTEIN PRTD"/>
    <property type="match status" value="1"/>
</dbReference>
<dbReference type="EMBL" id="CP001359">
    <property type="protein sequence ID" value="ACL63884.1"/>
    <property type="molecule type" value="Genomic_DNA"/>
</dbReference>
<dbReference type="InterPro" id="IPR026555">
    <property type="entry name" value="NSL3/Tex30"/>
</dbReference>
<dbReference type="InterPro" id="IPR029058">
    <property type="entry name" value="AB_hydrolase_fold"/>
</dbReference>
<dbReference type="Pfam" id="PF20408">
    <property type="entry name" value="Abhydrolase_11"/>
    <property type="match status" value="1"/>
</dbReference>
<evidence type="ECO:0000259" key="1">
    <source>
        <dbReference type="Pfam" id="PF20408"/>
    </source>
</evidence>
<name>B8JBW2_ANAD2</name>
<feature type="domain" description="KANL3/Tex30 alpha/beta hydrolase-like" evidence="1">
    <location>
        <begin position="9"/>
        <end position="197"/>
    </location>
</feature>
<dbReference type="PANTHER" id="PTHR13136:SF11">
    <property type="entry name" value="TESTIS-EXPRESSED PROTEIN 30"/>
    <property type="match status" value="1"/>
</dbReference>
<dbReference type="KEGG" id="acp:A2cp1_0527"/>
<sequence length="202" mass="21823">MSGARRLRPLVLFAPGAGAPSTSAWMERWAGHLSALGEVGRFDYPYRLAGRRSPDRLPVLLEAHRAALRTLRGRSRRPVVLAGKSMGSRVGCHLALEEEVAALVCLGYPLRGASGALRDEVLLALRAPVLFVQGTRDPLCPLDALEGVRRRMRAPSALHVVEDGNHSLEAGVRALRARGTTQAEVEARALEAVRAFLADAVR</sequence>
<dbReference type="RefSeq" id="WP_012631932.1">
    <property type="nucleotide sequence ID" value="NC_011891.1"/>
</dbReference>
<dbReference type="ESTHER" id="anad2-b8jbw2">
    <property type="family name" value="NLS3-Tex30"/>
</dbReference>
<accession>B8JBW2</accession>
<dbReference type="InterPro" id="IPR046879">
    <property type="entry name" value="KANL3/Tex30_Abhydrolase"/>
</dbReference>
<protein>
    <recommendedName>
        <fullName evidence="1">KANL3/Tex30 alpha/beta hydrolase-like domain-containing protein</fullName>
    </recommendedName>
</protein>
<dbReference type="AlphaFoldDB" id="B8JBW2"/>
<evidence type="ECO:0000313" key="2">
    <source>
        <dbReference type="EMBL" id="ACL63884.1"/>
    </source>
</evidence>
<dbReference type="HOGENOM" id="CLU_072792_0_1_7"/>
<dbReference type="Gene3D" id="3.40.50.1820">
    <property type="entry name" value="alpha/beta hydrolase"/>
    <property type="match status" value="1"/>
</dbReference>
<dbReference type="SUPFAM" id="SSF53474">
    <property type="entry name" value="alpha/beta-Hydrolases"/>
    <property type="match status" value="1"/>
</dbReference>
<gene>
    <name evidence="2" type="ordered locus">A2cp1_0527</name>
</gene>